<evidence type="ECO:0000313" key="2">
    <source>
        <dbReference type="Proteomes" id="UP000438429"/>
    </source>
</evidence>
<name>A0A6A4TGC5_SCOMX</name>
<evidence type="ECO:0000313" key="1">
    <source>
        <dbReference type="EMBL" id="KAF0046636.1"/>
    </source>
</evidence>
<dbReference type="Proteomes" id="UP000438429">
    <property type="component" value="Unassembled WGS sequence"/>
</dbReference>
<reference evidence="1 2" key="1">
    <citation type="submission" date="2019-06" db="EMBL/GenBank/DDBJ databases">
        <title>Draft genomes of female and male turbot (Scophthalmus maximus).</title>
        <authorList>
            <person name="Xu H."/>
            <person name="Xu X.-W."/>
            <person name="Shao C."/>
            <person name="Chen S."/>
        </authorList>
    </citation>
    <scope>NUCLEOTIDE SEQUENCE [LARGE SCALE GENOMIC DNA]</scope>
    <source>
        <strain evidence="1">Ysfricsl-2016a</strain>
        <tissue evidence="1">Blood</tissue>
    </source>
</reference>
<dbReference type="EMBL" id="VEVO01000001">
    <property type="protein sequence ID" value="KAF0046636.1"/>
    <property type="molecule type" value="Genomic_DNA"/>
</dbReference>
<sequence length="141" mass="15817">MRGEVTVTLIQQQWHERSSSTNIAIGLEKQTCTRFTAEVLETYSPAENGYTNNDPEEFLNVTVSLVFESVHYIWLDALHPESNETVVVDEDRDPSTDINTASQWTSEYVQTTVEGVSASPQGILNRSKTKRLIAMPGWKPG</sequence>
<organism evidence="1 2">
    <name type="scientific">Scophthalmus maximus</name>
    <name type="common">Turbot</name>
    <name type="synonym">Psetta maxima</name>
    <dbReference type="NCBI Taxonomy" id="52904"/>
    <lineage>
        <taxon>Eukaryota</taxon>
        <taxon>Metazoa</taxon>
        <taxon>Chordata</taxon>
        <taxon>Craniata</taxon>
        <taxon>Vertebrata</taxon>
        <taxon>Euteleostomi</taxon>
        <taxon>Actinopterygii</taxon>
        <taxon>Neopterygii</taxon>
        <taxon>Teleostei</taxon>
        <taxon>Neoteleostei</taxon>
        <taxon>Acanthomorphata</taxon>
        <taxon>Carangaria</taxon>
        <taxon>Pleuronectiformes</taxon>
        <taxon>Pleuronectoidei</taxon>
        <taxon>Scophthalmidae</taxon>
        <taxon>Scophthalmus</taxon>
    </lineage>
</organism>
<dbReference type="AlphaFoldDB" id="A0A6A4TGC5"/>
<comment type="caution">
    <text evidence="1">The sequence shown here is derived from an EMBL/GenBank/DDBJ whole genome shotgun (WGS) entry which is preliminary data.</text>
</comment>
<gene>
    <name evidence="1" type="ORF">F2P81_000269</name>
</gene>
<protein>
    <submittedName>
        <fullName evidence="1">Uncharacterized protein</fullName>
    </submittedName>
</protein>
<proteinExistence type="predicted"/>
<accession>A0A6A4TGC5</accession>